<organism evidence="2 3">
    <name type="scientific">Triticum turgidum subsp. durum</name>
    <name type="common">Durum wheat</name>
    <name type="synonym">Triticum durum</name>
    <dbReference type="NCBI Taxonomy" id="4567"/>
    <lineage>
        <taxon>Eukaryota</taxon>
        <taxon>Viridiplantae</taxon>
        <taxon>Streptophyta</taxon>
        <taxon>Embryophyta</taxon>
        <taxon>Tracheophyta</taxon>
        <taxon>Spermatophyta</taxon>
        <taxon>Magnoliopsida</taxon>
        <taxon>Liliopsida</taxon>
        <taxon>Poales</taxon>
        <taxon>Poaceae</taxon>
        <taxon>BOP clade</taxon>
        <taxon>Pooideae</taxon>
        <taxon>Triticodae</taxon>
        <taxon>Triticeae</taxon>
        <taxon>Triticinae</taxon>
        <taxon>Triticum</taxon>
    </lineage>
</organism>
<gene>
    <name evidence="2" type="ORF">TRITD_4Av1G213260</name>
</gene>
<dbReference type="Proteomes" id="UP000324705">
    <property type="component" value="Chromosome 4A"/>
</dbReference>
<dbReference type="SMART" id="SM00256">
    <property type="entry name" value="FBOX"/>
    <property type="match status" value="1"/>
</dbReference>
<protein>
    <recommendedName>
        <fullName evidence="1">F-box domain-containing protein</fullName>
    </recommendedName>
</protein>
<dbReference type="SUPFAM" id="SSF81383">
    <property type="entry name" value="F-box domain"/>
    <property type="match status" value="1"/>
</dbReference>
<dbReference type="InterPro" id="IPR001810">
    <property type="entry name" value="F-box_dom"/>
</dbReference>
<accession>A0A9R0SKI8</accession>
<dbReference type="PANTHER" id="PTHR32133">
    <property type="entry name" value="OS07G0120400 PROTEIN"/>
    <property type="match status" value="1"/>
</dbReference>
<keyword evidence="3" id="KW-1185">Reference proteome</keyword>
<feature type="domain" description="F-box" evidence="1">
    <location>
        <begin position="9"/>
        <end position="52"/>
    </location>
</feature>
<dbReference type="Pfam" id="PF00646">
    <property type="entry name" value="F-box"/>
    <property type="match status" value="1"/>
</dbReference>
<proteinExistence type="predicted"/>
<evidence type="ECO:0000313" key="3">
    <source>
        <dbReference type="Proteomes" id="UP000324705"/>
    </source>
</evidence>
<reference evidence="2 3" key="1">
    <citation type="submission" date="2017-09" db="EMBL/GenBank/DDBJ databases">
        <authorList>
            <consortium name="International Durum Wheat Genome Sequencing Consortium (IDWGSC)"/>
            <person name="Milanesi L."/>
        </authorList>
    </citation>
    <scope>NUCLEOTIDE SEQUENCE [LARGE SCALE GENOMIC DNA]</scope>
    <source>
        <strain evidence="3">cv. Svevo</strain>
    </source>
</reference>
<sequence>MPPPPPPALPDELLEEVFFRLPPDEPEHLARASLVSKVWLSLLSDSRFRARYRDFHGAPPVLGFLCSWRPNSVHEVEDNIPHFFPTTKFPGRIPDDDWGYFRYAAWDCRHGRVLLGDMDYEPVALVVWDPMTGCRRELDPPDQLGTSYGAAVLCAVAGCDHRACHAGPFKVVFIAVILKYDLSSHSLSLIDAPIENSNIANASILMAMEDSSLGFAHVNESTLYLWSNSKSQE</sequence>
<name>A0A9R0SKI8_TRITD</name>
<dbReference type="InterPro" id="IPR036047">
    <property type="entry name" value="F-box-like_dom_sf"/>
</dbReference>
<dbReference type="PANTHER" id="PTHR32133:SF386">
    <property type="entry name" value="F-BOX DOMAIN-CONTAINING PROTEIN"/>
    <property type="match status" value="1"/>
</dbReference>
<evidence type="ECO:0000313" key="2">
    <source>
        <dbReference type="EMBL" id="VAH96788.1"/>
    </source>
</evidence>
<dbReference type="EMBL" id="LT934117">
    <property type="protein sequence ID" value="VAH96788.1"/>
    <property type="molecule type" value="Genomic_DNA"/>
</dbReference>
<evidence type="ECO:0000259" key="1">
    <source>
        <dbReference type="SMART" id="SM00256"/>
    </source>
</evidence>
<dbReference type="AlphaFoldDB" id="A0A9R0SKI8"/>
<dbReference type="Gramene" id="TRITD4Av1G213260.1">
    <property type="protein sequence ID" value="TRITD4Av1G213260.1"/>
    <property type="gene ID" value="TRITD4Av1G213260"/>
</dbReference>
<dbReference type="Gene3D" id="1.20.1280.50">
    <property type="match status" value="1"/>
</dbReference>